<name>A0A7D4C2E4_9SPHN</name>
<dbReference type="KEGG" id="emv:HQR01_02480"/>
<keyword evidence="2" id="KW-1185">Reference proteome</keyword>
<dbReference type="SUPFAM" id="SSF52540">
    <property type="entry name" value="P-loop containing nucleoside triphosphate hydrolases"/>
    <property type="match status" value="1"/>
</dbReference>
<dbReference type="RefSeq" id="WP_173212252.1">
    <property type="nucleotide sequence ID" value="NZ_CP053921.1"/>
</dbReference>
<sequence>MSQIALPLSISRPGGAQSIIVGNGNKAVTDALAAPETWPYRTAILTGPRRSGKSLLVRWFEASGLGIAIDGADRLDETTIFHRWNRAQEDGTALLLVVDGEKWDIALPDLQTRMRASLHLEIGPPDDAMAADLILAHADARGLALGDGAPAYLVPRMERSYAAIERVVAEIDRLSLERKVPATLSVWRDALDAVEGPEQGRLL</sequence>
<reference evidence="1 2" key="1">
    <citation type="submission" date="2020-05" db="EMBL/GenBank/DDBJ databases">
        <title>Erythrobacter mangrovi sp. nov., isolated from rhizosphere soil of mangrove plant (Kandelia candel).</title>
        <authorList>
            <person name="Ye Y.H."/>
        </authorList>
    </citation>
    <scope>NUCLEOTIDE SEQUENCE [LARGE SCALE GENOMIC DNA]</scope>
    <source>
        <strain evidence="1 2">EB310</strain>
    </source>
</reference>
<proteinExistence type="predicted"/>
<dbReference type="Gene3D" id="1.10.8.60">
    <property type="match status" value="1"/>
</dbReference>
<accession>A0A7D4C2E4</accession>
<dbReference type="InterPro" id="IPR027417">
    <property type="entry name" value="P-loop_NTPase"/>
</dbReference>
<gene>
    <name evidence="1" type="ORF">HQR01_02480</name>
</gene>
<evidence type="ECO:0000313" key="1">
    <source>
        <dbReference type="EMBL" id="QKG70325.1"/>
    </source>
</evidence>
<dbReference type="AlphaFoldDB" id="A0A7D4C2E4"/>
<evidence type="ECO:0000313" key="2">
    <source>
        <dbReference type="Proteomes" id="UP000504693"/>
    </source>
</evidence>
<dbReference type="Proteomes" id="UP000504693">
    <property type="component" value="Chromosome"/>
</dbReference>
<organism evidence="1 2">
    <name type="scientific">Erythrobacter mangrovi</name>
    <dbReference type="NCBI Taxonomy" id="2739433"/>
    <lineage>
        <taxon>Bacteria</taxon>
        <taxon>Pseudomonadati</taxon>
        <taxon>Pseudomonadota</taxon>
        <taxon>Alphaproteobacteria</taxon>
        <taxon>Sphingomonadales</taxon>
        <taxon>Erythrobacteraceae</taxon>
        <taxon>Erythrobacter/Porphyrobacter group</taxon>
        <taxon>Erythrobacter</taxon>
    </lineage>
</organism>
<dbReference type="EMBL" id="CP053921">
    <property type="protein sequence ID" value="QKG70325.1"/>
    <property type="molecule type" value="Genomic_DNA"/>
</dbReference>
<protein>
    <submittedName>
        <fullName evidence="1">ATPase</fullName>
    </submittedName>
</protein>